<name>A0ABT7LL68_9BURK</name>
<reference evidence="1 2" key="1">
    <citation type="submission" date="2023-06" db="EMBL/GenBank/DDBJ databases">
        <title>Pelomonas sp. APW6 16S ribosomal RNA gene genome sequencing and assembly.</title>
        <authorList>
            <person name="Woo H."/>
        </authorList>
    </citation>
    <scope>NUCLEOTIDE SEQUENCE [LARGE SCALE GENOMIC DNA]</scope>
    <source>
        <strain evidence="1 2">APW6</strain>
    </source>
</reference>
<keyword evidence="2" id="KW-1185">Reference proteome</keyword>
<evidence type="ECO:0000313" key="2">
    <source>
        <dbReference type="Proteomes" id="UP001238603"/>
    </source>
</evidence>
<evidence type="ECO:0000313" key="1">
    <source>
        <dbReference type="EMBL" id="MDL5033617.1"/>
    </source>
</evidence>
<dbReference type="Proteomes" id="UP001238603">
    <property type="component" value="Unassembled WGS sequence"/>
</dbReference>
<comment type="caution">
    <text evidence="1">The sequence shown here is derived from an EMBL/GenBank/DDBJ whole genome shotgun (WGS) entry which is preliminary data.</text>
</comment>
<proteinExistence type="predicted"/>
<dbReference type="EMBL" id="JASVDS010000005">
    <property type="protein sequence ID" value="MDL5033617.1"/>
    <property type="molecule type" value="Genomic_DNA"/>
</dbReference>
<gene>
    <name evidence="1" type="ORF">QRD43_17015</name>
</gene>
<dbReference type="RefSeq" id="WP_285983700.1">
    <property type="nucleotide sequence ID" value="NZ_JASVDS010000005.1"/>
</dbReference>
<accession>A0ABT7LL68</accession>
<organism evidence="1 2">
    <name type="scientific">Roseateles subflavus</name>
    <dbReference type="NCBI Taxonomy" id="3053353"/>
    <lineage>
        <taxon>Bacteria</taxon>
        <taxon>Pseudomonadati</taxon>
        <taxon>Pseudomonadota</taxon>
        <taxon>Betaproteobacteria</taxon>
        <taxon>Burkholderiales</taxon>
        <taxon>Sphaerotilaceae</taxon>
        <taxon>Roseateles</taxon>
    </lineage>
</organism>
<sequence>MQELHQLDCEHVGGGEVGATKMGDDYHYTGTQSLGDCMVYEGTKGNTFWQSAIECLTR</sequence>
<protein>
    <submittedName>
        <fullName evidence="1">Uncharacterized protein</fullName>
    </submittedName>
</protein>